<dbReference type="Pfam" id="PF00069">
    <property type="entry name" value="Pkinase"/>
    <property type="match status" value="1"/>
</dbReference>
<organism evidence="7 8">
    <name type="scientific">Oesophagostomum dentatum</name>
    <name type="common">Nodular worm</name>
    <dbReference type="NCBI Taxonomy" id="61180"/>
    <lineage>
        <taxon>Eukaryota</taxon>
        <taxon>Metazoa</taxon>
        <taxon>Ecdysozoa</taxon>
        <taxon>Nematoda</taxon>
        <taxon>Chromadorea</taxon>
        <taxon>Rhabditida</taxon>
        <taxon>Rhabditina</taxon>
        <taxon>Rhabditomorpha</taxon>
        <taxon>Strongyloidea</taxon>
        <taxon>Strongylidae</taxon>
        <taxon>Oesophagostomum</taxon>
    </lineage>
</organism>
<keyword evidence="3" id="KW-0547">Nucleotide-binding</keyword>
<keyword evidence="2" id="KW-0808">Transferase</keyword>
<name>A0A0B1TJU0_OESDE</name>
<dbReference type="PANTHER" id="PTHR43671:SF13">
    <property type="entry name" value="SERINE_THREONINE-PROTEIN KINASE NEK2"/>
    <property type="match status" value="1"/>
</dbReference>
<reference evidence="7 8" key="1">
    <citation type="submission" date="2014-03" db="EMBL/GenBank/DDBJ databases">
        <title>Draft genome of the hookworm Oesophagostomum dentatum.</title>
        <authorList>
            <person name="Mitreva M."/>
        </authorList>
    </citation>
    <scope>NUCLEOTIDE SEQUENCE [LARGE SCALE GENOMIC DNA]</scope>
    <source>
        <strain evidence="7 8">OD-Hann</strain>
    </source>
</reference>
<evidence type="ECO:0000313" key="8">
    <source>
        <dbReference type="Proteomes" id="UP000053660"/>
    </source>
</evidence>
<evidence type="ECO:0000313" key="7">
    <source>
        <dbReference type="EMBL" id="KHJ95630.1"/>
    </source>
</evidence>
<dbReference type="EC" id="2.7.11.1" evidence="1"/>
<evidence type="ECO:0000259" key="6">
    <source>
        <dbReference type="PROSITE" id="PS50011"/>
    </source>
</evidence>
<evidence type="ECO:0000256" key="2">
    <source>
        <dbReference type="ARBA" id="ARBA00022679"/>
    </source>
</evidence>
<dbReference type="InterPro" id="IPR050660">
    <property type="entry name" value="NEK_Ser/Thr_kinase"/>
</dbReference>
<proteinExistence type="predicted"/>
<dbReference type="OrthoDB" id="5337378at2759"/>
<dbReference type="Proteomes" id="UP000053660">
    <property type="component" value="Unassembled WGS sequence"/>
</dbReference>
<dbReference type="PROSITE" id="PS50011">
    <property type="entry name" value="PROTEIN_KINASE_DOM"/>
    <property type="match status" value="1"/>
</dbReference>
<protein>
    <recommendedName>
        <fullName evidence="1">non-specific serine/threonine protein kinase</fullName>
        <ecNumber evidence="1">2.7.11.1</ecNumber>
    </recommendedName>
</protein>
<evidence type="ECO:0000256" key="4">
    <source>
        <dbReference type="ARBA" id="ARBA00022777"/>
    </source>
</evidence>
<dbReference type="Gene3D" id="1.10.510.10">
    <property type="entry name" value="Transferase(Phosphotransferase) domain 1"/>
    <property type="match status" value="1"/>
</dbReference>
<evidence type="ECO:0000256" key="3">
    <source>
        <dbReference type="ARBA" id="ARBA00022741"/>
    </source>
</evidence>
<keyword evidence="5" id="KW-0067">ATP-binding</keyword>
<dbReference type="GO" id="GO:0005524">
    <property type="term" value="F:ATP binding"/>
    <property type="evidence" value="ECO:0007669"/>
    <property type="project" value="UniProtKB-KW"/>
</dbReference>
<dbReference type="EMBL" id="KN549901">
    <property type="protein sequence ID" value="KHJ95630.1"/>
    <property type="molecule type" value="Genomic_DNA"/>
</dbReference>
<dbReference type="InterPro" id="IPR011009">
    <property type="entry name" value="Kinase-like_dom_sf"/>
</dbReference>
<dbReference type="GO" id="GO:0004674">
    <property type="term" value="F:protein serine/threonine kinase activity"/>
    <property type="evidence" value="ECO:0007669"/>
    <property type="project" value="UniProtKB-EC"/>
</dbReference>
<evidence type="ECO:0000256" key="1">
    <source>
        <dbReference type="ARBA" id="ARBA00012513"/>
    </source>
</evidence>
<dbReference type="SUPFAM" id="SSF56112">
    <property type="entry name" value="Protein kinase-like (PK-like)"/>
    <property type="match status" value="1"/>
</dbReference>
<feature type="domain" description="Protein kinase" evidence="6">
    <location>
        <begin position="1"/>
        <end position="92"/>
    </location>
</feature>
<keyword evidence="8" id="KW-1185">Reference proteome</keyword>
<evidence type="ECO:0000256" key="5">
    <source>
        <dbReference type="ARBA" id="ARBA00022840"/>
    </source>
</evidence>
<gene>
    <name evidence="7" type="ORF">OESDEN_04416</name>
</gene>
<dbReference type="InterPro" id="IPR000719">
    <property type="entry name" value="Prot_kinase_dom"/>
</dbReference>
<dbReference type="AlphaFoldDB" id="A0A0B1TJU0"/>
<accession>A0A0B1TJU0</accession>
<dbReference type="PANTHER" id="PTHR43671">
    <property type="entry name" value="SERINE/THREONINE-PROTEIN KINASE NEK"/>
    <property type="match status" value="1"/>
</dbReference>
<keyword evidence="4" id="KW-0418">Kinase</keyword>
<sequence length="171" mass="19190">MAPEILNNSPTTAADVYSLGVSMLELATNVDLRERSHRIRNGEIDDDLFEGVSEDLRQMITSLLCPDPLQRPSTSQLSCDACILRNIKKPVVFRHLESEVKSPSGPLDKDWDFEFEDEIHPPSIRFSKPRRPLRDLFKDDVSETADSVKACLSFENSSDDESPSCPPDKLG</sequence>